<evidence type="ECO:0000259" key="8">
    <source>
        <dbReference type="Pfam" id="PF00327"/>
    </source>
</evidence>
<dbReference type="SUPFAM" id="SSF55129">
    <property type="entry name" value="Ribosomal protein L30p/L7e"/>
    <property type="match status" value="1"/>
</dbReference>
<dbReference type="NCBIfam" id="TIGR01308">
    <property type="entry name" value="rpmD_bact"/>
    <property type="match status" value="1"/>
</dbReference>
<evidence type="ECO:0000256" key="4">
    <source>
        <dbReference type="ARBA" id="ARBA00023274"/>
    </source>
</evidence>
<dbReference type="InterPro" id="IPR018038">
    <property type="entry name" value="Ribosomal_uL30_CS"/>
</dbReference>
<evidence type="ECO:0000256" key="6">
    <source>
        <dbReference type="RuleBase" id="RU003734"/>
    </source>
</evidence>
<name>A0A448KBX0_9ACTO</name>
<dbReference type="Gene3D" id="3.30.1390.20">
    <property type="entry name" value="Ribosomal protein L30, ferredoxin-like fold domain"/>
    <property type="match status" value="1"/>
</dbReference>
<organism evidence="9 10">
    <name type="scientific">Actinomyces slackii</name>
    <dbReference type="NCBI Taxonomy" id="52774"/>
    <lineage>
        <taxon>Bacteria</taxon>
        <taxon>Bacillati</taxon>
        <taxon>Actinomycetota</taxon>
        <taxon>Actinomycetes</taxon>
        <taxon>Actinomycetales</taxon>
        <taxon>Actinomycetaceae</taxon>
        <taxon>Actinomyces</taxon>
    </lineage>
</organism>
<dbReference type="Pfam" id="PF00327">
    <property type="entry name" value="Ribosomal_L30"/>
    <property type="match status" value="1"/>
</dbReference>
<keyword evidence="4 5" id="KW-0687">Ribonucleoprotein</keyword>
<dbReference type="HAMAP" id="MF_01371_B">
    <property type="entry name" value="Ribosomal_uL30_B"/>
    <property type="match status" value="1"/>
</dbReference>
<evidence type="ECO:0000313" key="9">
    <source>
        <dbReference type="EMBL" id="VEG74424.1"/>
    </source>
</evidence>
<dbReference type="GO" id="GO:0003735">
    <property type="term" value="F:structural constituent of ribosome"/>
    <property type="evidence" value="ECO:0007669"/>
    <property type="project" value="InterPro"/>
</dbReference>
<dbReference type="GO" id="GO:0006412">
    <property type="term" value="P:translation"/>
    <property type="evidence" value="ECO:0007669"/>
    <property type="project" value="UniProtKB-UniRule"/>
</dbReference>
<comment type="subunit">
    <text evidence="2 5">Part of the 50S ribosomal subunit.</text>
</comment>
<dbReference type="AlphaFoldDB" id="A0A448KBX0"/>
<dbReference type="InterPro" id="IPR036919">
    <property type="entry name" value="Ribo_uL30_ferredoxin-like_sf"/>
</dbReference>
<dbReference type="Proteomes" id="UP000276899">
    <property type="component" value="Chromosome"/>
</dbReference>
<proteinExistence type="inferred from homology"/>
<feature type="compositionally biased region" description="Polar residues" evidence="7">
    <location>
        <begin position="19"/>
        <end position="29"/>
    </location>
</feature>
<dbReference type="EMBL" id="LR134363">
    <property type="protein sequence ID" value="VEG74424.1"/>
    <property type="molecule type" value="Genomic_DNA"/>
</dbReference>
<dbReference type="InterPro" id="IPR016082">
    <property type="entry name" value="Ribosomal_uL30_ferredoxin-like"/>
</dbReference>
<dbReference type="PANTHER" id="PTHR15892:SF2">
    <property type="entry name" value="LARGE RIBOSOMAL SUBUNIT PROTEIN UL30M"/>
    <property type="match status" value="1"/>
</dbReference>
<feature type="domain" description="Large ribosomal subunit protein uL30-like ferredoxin-like fold" evidence="8">
    <location>
        <begin position="23"/>
        <end position="73"/>
    </location>
</feature>
<evidence type="ECO:0000256" key="3">
    <source>
        <dbReference type="ARBA" id="ARBA00022980"/>
    </source>
</evidence>
<evidence type="ECO:0000256" key="2">
    <source>
        <dbReference type="ARBA" id="ARBA00011838"/>
    </source>
</evidence>
<dbReference type="PROSITE" id="PS00634">
    <property type="entry name" value="RIBOSOMAL_L30"/>
    <property type="match status" value="1"/>
</dbReference>
<dbReference type="RefSeq" id="WP_026428031.1">
    <property type="nucleotide sequence ID" value="NZ_CBCRWE010000007.1"/>
</dbReference>
<dbReference type="KEGG" id="asla:NCTC11923_01058"/>
<feature type="region of interest" description="Disordered" evidence="7">
    <location>
        <begin position="1"/>
        <end position="40"/>
    </location>
</feature>
<evidence type="ECO:0000256" key="1">
    <source>
        <dbReference type="ARBA" id="ARBA00007594"/>
    </source>
</evidence>
<gene>
    <name evidence="5 9" type="primary">rpmD</name>
    <name evidence="9" type="ORF">NCTC11923_01058</name>
</gene>
<feature type="compositionally biased region" description="Low complexity" evidence="7">
    <location>
        <begin position="1"/>
        <end position="17"/>
    </location>
</feature>
<protein>
    <recommendedName>
        <fullName evidence="5">Large ribosomal subunit protein uL30</fullName>
    </recommendedName>
</protein>
<keyword evidence="10" id="KW-1185">Reference proteome</keyword>
<dbReference type="PANTHER" id="PTHR15892">
    <property type="entry name" value="MITOCHONDRIAL RIBOSOMAL PROTEIN L30"/>
    <property type="match status" value="1"/>
</dbReference>
<accession>A0A448KBX0</accession>
<evidence type="ECO:0000256" key="5">
    <source>
        <dbReference type="HAMAP-Rule" id="MF_01371"/>
    </source>
</evidence>
<evidence type="ECO:0000256" key="7">
    <source>
        <dbReference type="SAM" id="MobiDB-lite"/>
    </source>
</evidence>
<dbReference type="InterPro" id="IPR005996">
    <property type="entry name" value="Ribosomal_uL30_bac-type"/>
</dbReference>
<dbReference type="STRING" id="1278298.GCA_000428685_01423"/>
<dbReference type="CDD" id="cd01658">
    <property type="entry name" value="Ribosomal_L30"/>
    <property type="match status" value="1"/>
</dbReference>
<reference evidence="9 10" key="1">
    <citation type="submission" date="2018-12" db="EMBL/GenBank/DDBJ databases">
        <authorList>
            <consortium name="Pathogen Informatics"/>
        </authorList>
    </citation>
    <scope>NUCLEOTIDE SEQUENCE [LARGE SCALE GENOMIC DNA]</scope>
    <source>
        <strain evidence="9 10">NCTC11923</strain>
    </source>
</reference>
<sequence length="78" mass="8397">MAEAKTTKQKAAPAAPAGSTKQLKVTQVRSGIGGTHRQRESLKTLGLRKIRQSVVREDSPSVRGLIATVHHLVTVEEV</sequence>
<comment type="similarity">
    <text evidence="1 5 6">Belongs to the universal ribosomal protein uL30 family.</text>
</comment>
<dbReference type="FunFam" id="3.30.1390.20:FF:000001">
    <property type="entry name" value="50S ribosomal protein L30"/>
    <property type="match status" value="1"/>
</dbReference>
<dbReference type="GO" id="GO:0022625">
    <property type="term" value="C:cytosolic large ribosomal subunit"/>
    <property type="evidence" value="ECO:0007669"/>
    <property type="project" value="TreeGrafter"/>
</dbReference>
<keyword evidence="3 5" id="KW-0689">Ribosomal protein</keyword>
<evidence type="ECO:0000313" key="10">
    <source>
        <dbReference type="Proteomes" id="UP000276899"/>
    </source>
</evidence>